<keyword evidence="2" id="KW-1185">Reference proteome</keyword>
<name>A0A5D2CLC6_GOSDA</name>
<evidence type="ECO:0000313" key="1">
    <source>
        <dbReference type="EMBL" id="TYG70301.1"/>
    </source>
</evidence>
<proteinExistence type="predicted"/>
<reference evidence="1 2" key="1">
    <citation type="submission" date="2019-06" db="EMBL/GenBank/DDBJ databases">
        <title>WGS assembly of Gossypium darwinii.</title>
        <authorList>
            <person name="Chen Z.J."/>
            <person name="Sreedasyam A."/>
            <person name="Ando A."/>
            <person name="Song Q."/>
            <person name="De L."/>
            <person name="Hulse-Kemp A."/>
            <person name="Ding M."/>
            <person name="Ye W."/>
            <person name="Kirkbride R."/>
            <person name="Jenkins J."/>
            <person name="Plott C."/>
            <person name="Lovell J."/>
            <person name="Lin Y.-M."/>
            <person name="Vaughn R."/>
            <person name="Liu B."/>
            <person name="Li W."/>
            <person name="Simpson S."/>
            <person name="Scheffler B."/>
            <person name="Saski C."/>
            <person name="Grover C."/>
            <person name="Hu G."/>
            <person name="Conover J."/>
            <person name="Carlson J."/>
            <person name="Shu S."/>
            <person name="Boston L."/>
            <person name="Williams M."/>
            <person name="Peterson D."/>
            <person name="Mcgee K."/>
            <person name="Jones D."/>
            <person name="Wendel J."/>
            <person name="Stelly D."/>
            <person name="Grimwood J."/>
            <person name="Schmutz J."/>
        </authorList>
    </citation>
    <scope>NUCLEOTIDE SEQUENCE [LARGE SCALE GENOMIC DNA]</scope>
    <source>
        <strain evidence="1">1808015.09</strain>
    </source>
</reference>
<dbReference type="EMBL" id="CM017705">
    <property type="protein sequence ID" value="TYG70301.1"/>
    <property type="molecule type" value="Genomic_DNA"/>
</dbReference>
<dbReference type="Proteomes" id="UP000323506">
    <property type="component" value="Chromosome D05"/>
</dbReference>
<accession>A0A5D2CLC6</accession>
<sequence>MEQRKGAGRIRRPAIDLKTAAQHHKLSSRLQNGRIVQEFVERYTVMQPTCLVPTKLKCLKCQFRYLLLHLSLTGVTSSSGCSGRSGQ</sequence>
<organism evidence="1 2">
    <name type="scientific">Gossypium darwinii</name>
    <name type="common">Darwin's cotton</name>
    <name type="synonym">Gossypium barbadense var. darwinii</name>
    <dbReference type="NCBI Taxonomy" id="34276"/>
    <lineage>
        <taxon>Eukaryota</taxon>
        <taxon>Viridiplantae</taxon>
        <taxon>Streptophyta</taxon>
        <taxon>Embryophyta</taxon>
        <taxon>Tracheophyta</taxon>
        <taxon>Spermatophyta</taxon>
        <taxon>Magnoliopsida</taxon>
        <taxon>eudicotyledons</taxon>
        <taxon>Gunneridae</taxon>
        <taxon>Pentapetalae</taxon>
        <taxon>rosids</taxon>
        <taxon>malvids</taxon>
        <taxon>Malvales</taxon>
        <taxon>Malvaceae</taxon>
        <taxon>Malvoideae</taxon>
        <taxon>Gossypium</taxon>
    </lineage>
</organism>
<evidence type="ECO:0000313" key="2">
    <source>
        <dbReference type="Proteomes" id="UP000323506"/>
    </source>
</evidence>
<protein>
    <submittedName>
        <fullName evidence="1">Uncharacterized protein</fullName>
    </submittedName>
</protein>
<dbReference type="AlphaFoldDB" id="A0A5D2CLC6"/>
<gene>
    <name evidence="1" type="ORF">ES288_D05G302400v1</name>
</gene>